<name>A0AAV8EF50_9POAL</name>
<feature type="transmembrane region" description="Helical" evidence="1">
    <location>
        <begin position="13"/>
        <end position="35"/>
    </location>
</feature>
<organism evidence="3 4">
    <name type="scientific">Rhynchospora pubera</name>
    <dbReference type="NCBI Taxonomy" id="906938"/>
    <lineage>
        <taxon>Eukaryota</taxon>
        <taxon>Viridiplantae</taxon>
        <taxon>Streptophyta</taxon>
        <taxon>Embryophyta</taxon>
        <taxon>Tracheophyta</taxon>
        <taxon>Spermatophyta</taxon>
        <taxon>Magnoliopsida</taxon>
        <taxon>Liliopsida</taxon>
        <taxon>Poales</taxon>
        <taxon>Cyperaceae</taxon>
        <taxon>Cyperoideae</taxon>
        <taxon>Rhynchosporeae</taxon>
        <taxon>Rhynchospora</taxon>
    </lineage>
</organism>
<dbReference type="Proteomes" id="UP001140206">
    <property type="component" value="Chromosome 3"/>
</dbReference>
<dbReference type="Pfam" id="PF13968">
    <property type="entry name" value="DUF4220"/>
    <property type="match status" value="1"/>
</dbReference>
<keyword evidence="4" id="KW-1185">Reference proteome</keyword>
<keyword evidence="1" id="KW-1133">Transmembrane helix</keyword>
<dbReference type="PANTHER" id="PTHR31325">
    <property type="entry name" value="OS01G0798800 PROTEIN-RELATED"/>
    <property type="match status" value="1"/>
</dbReference>
<dbReference type="EMBL" id="JAMFTS010000003">
    <property type="protein sequence ID" value="KAJ4780065.1"/>
    <property type="molecule type" value="Genomic_DNA"/>
</dbReference>
<accession>A0AAV8EF50</accession>
<dbReference type="InterPro" id="IPR025315">
    <property type="entry name" value="DUF4220"/>
</dbReference>
<protein>
    <recommendedName>
        <fullName evidence="2">DUF4220 domain-containing protein</fullName>
    </recommendedName>
</protein>
<dbReference type="AlphaFoldDB" id="A0AAV8EF50"/>
<evidence type="ECO:0000313" key="4">
    <source>
        <dbReference type="Proteomes" id="UP001140206"/>
    </source>
</evidence>
<evidence type="ECO:0000313" key="3">
    <source>
        <dbReference type="EMBL" id="KAJ4780065.1"/>
    </source>
</evidence>
<sequence>MGSTHKYPCTGEFGAEVLIVIASFIIVANAMYGVLRDGIFVLKTRRKSSDKINIGIFLSAAYTILLPLMSYIFSQAEKNNSKVRGQIVLVWIVLVEVIRVRDGNATWDTWELRKTAEQVMRLIWVGYLVYGYKPLNGLRLGLFFLCAYSITWEVMKGIVFHKANNSYLIGGNPKLIQNYMKRLIREDDLRTTPLNSCGYIVMGEENHEIAVCEDGYCLGDKKSTSKVEKLTIGRVFRLNSSEDEEFTLEHPNWRDNCLSLAMAKMLRRRFVNQPIHEAGCSKAYEFVLKGLIDYIGSNGDIPSERRNGARNPSERNQVASSKKRKLFVRLKSIINMKKDDSIVNNVTQARIHYSIFDATAHAAFCAPLLQWIRRKMGTAFPTISHSTDVKETILMSLKKTNGKLSKGETALKNHGIWEHLNLVYQPSKSITETILVWHIATSLFHHEKHPPRKNYQTFFDKYRNVFSASIRYRLMPEIFFRHQEPSPQQNNDPFKEKREVALALSSYCHYLVAFLPRLLPDEVEWTEDMYKRVKKEIFAIDRYSGQKPTIATRCNYAMHVGITWNEKSVVKMGAALSKELMRLELDEGKEVWKILSEFWAEMVLFIAPSDNVKGHEEILEKQELITQLWALLTHAGILTRPEFTQHSSHGIHSNEVTEDINV</sequence>
<reference evidence="3" key="1">
    <citation type="submission" date="2022-08" db="EMBL/GenBank/DDBJ databases">
        <authorList>
            <person name="Marques A."/>
        </authorList>
    </citation>
    <scope>NUCLEOTIDE SEQUENCE</scope>
    <source>
        <strain evidence="3">RhyPub2mFocal</strain>
        <tissue evidence="3">Leaves</tissue>
    </source>
</reference>
<keyword evidence="1" id="KW-0472">Membrane</keyword>
<evidence type="ECO:0000256" key="1">
    <source>
        <dbReference type="SAM" id="Phobius"/>
    </source>
</evidence>
<feature type="transmembrane region" description="Helical" evidence="1">
    <location>
        <begin position="56"/>
        <end position="74"/>
    </location>
</feature>
<proteinExistence type="predicted"/>
<dbReference type="InterPro" id="IPR007658">
    <property type="entry name" value="DUF594"/>
</dbReference>
<keyword evidence="1" id="KW-0812">Transmembrane</keyword>
<feature type="domain" description="DUF4220" evidence="2">
    <location>
        <begin position="111"/>
        <end position="288"/>
    </location>
</feature>
<evidence type="ECO:0000259" key="2">
    <source>
        <dbReference type="Pfam" id="PF13968"/>
    </source>
</evidence>
<dbReference type="Pfam" id="PF04578">
    <property type="entry name" value="DUF594"/>
    <property type="match status" value="1"/>
</dbReference>
<gene>
    <name evidence="3" type="ORF">LUZ62_064322</name>
</gene>
<comment type="caution">
    <text evidence="3">The sequence shown here is derived from an EMBL/GenBank/DDBJ whole genome shotgun (WGS) entry which is preliminary data.</text>
</comment>